<feature type="chain" id="PRO_5046978260" evidence="1">
    <location>
        <begin position="20"/>
        <end position="141"/>
    </location>
</feature>
<evidence type="ECO:0000313" key="2">
    <source>
        <dbReference type="EMBL" id="MCG2617821.1"/>
    </source>
</evidence>
<organism evidence="2 3">
    <name type="scientific">Terrimonas ginsenosidimutans</name>
    <dbReference type="NCBI Taxonomy" id="2908004"/>
    <lineage>
        <taxon>Bacteria</taxon>
        <taxon>Pseudomonadati</taxon>
        <taxon>Bacteroidota</taxon>
        <taxon>Chitinophagia</taxon>
        <taxon>Chitinophagales</taxon>
        <taxon>Chitinophagaceae</taxon>
        <taxon>Terrimonas</taxon>
    </lineage>
</organism>
<keyword evidence="1" id="KW-0732">Signal</keyword>
<evidence type="ECO:0000256" key="1">
    <source>
        <dbReference type="SAM" id="SignalP"/>
    </source>
</evidence>
<protein>
    <submittedName>
        <fullName evidence="2">DUF2141 domain-containing protein</fullName>
    </submittedName>
</protein>
<reference evidence="2" key="1">
    <citation type="submission" date="2022-01" db="EMBL/GenBank/DDBJ databases">
        <authorList>
            <person name="Jo J.-H."/>
            <person name="Im W.-T."/>
        </authorList>
    </citation>
    <scope>NUCLEOTIDE SEQUENCE</scope>
    <source>
        <strain evidence="2">NA20</strain>
    </source>
</reference>
<sequence>MKKLFTLLIFLPLISFRSAETKFVLTVSNLEKIKGKLYIGWYRSADDFRKSDKAVYQRIVEVDGKEAVDIPFENISPGTYAVAIFLDKNDNGKMDTNMLGIPKEKYGFSNNKYPLTRAATFKESAFEVGGNEHSITIKLKG</sequence>
<gene>
    <name evidence="2" type="ORF">LZZ85_26205</name>
</gene>
<dbReference type="Proteomes" id="UP001165367">
    <property type="component" value="Unassembled WGS sequence"/>
</dbReference>
<dbReference type="EMBL" id="JAKLTR010000026">
    <property type="protein sequence ID" value="MCG2617821.1"/>
    <property type="molecule type" value="Genomic_DNA"/>
</dbReference>
<proteinExistence type="predicted"/>
<feature type="signal peptide" evidence="1">
    <location>
        <begin position="1"/>
        <end position="19"/>
    </location>
</feature>
<accession>A0ABS9KZT1</accession>
<keyword evidence="3" id="KW-1185">Reference proteome</keyword>
<dbReference type="InterPro" id="IPR018673">
    <property type="entry name" value="DUF2141"/>
</dbReference>
<dbReference type="RefSeq" id="WP_237876666.1">
    <property type="nucleotide sequence ID" value="NZ_JAKLTR010000026.1"/>
</dbReference>
<comment type="caution">
    <text evidence="2">The sequence shown here is derived from an EMBL/GenBank/DDBJ whole genome shotgun (WGS) entry which is preliminary data.</text>
</comment>
<name>A0ABS9KZT1_9BACT</name>
<evidence type="ECO:0000313" key="3">
    <source>
        <dbReference type="Proteomes" id="UP001165367"/>
    </source>
</evidence>
<dbReference type="Pfam" id="PF09912">
    <property type="entry name" value="DUF2141"/>
    <property type="match status" value="1"/>
</dbReference>